<organism evidence="1 2">
    <name type="scientific">Caenimonas aquaedulcis</name>
    <dbReference type="NCBI Taxonomy" id="2793270"/>
    <lineage>
        <taxon>Bacteria</taxon>
        <taxon>Pseudomonadati</taxon>
        <taxon>Pseudomonadota</taxon>
        <taxon>Betaproteobacteria</taxon>
        <taxon>Burkholderiales</taxon>
        <taxon>Comamonadaceae</taxon>
        <taxon>Caenimonas</taxon>
    </lineage>
</organism>
<proteinExistence type="predicted"/>
<accession>A0A931MGV2</accession>
<evidence type="ECO:0000313" key="2">
    <source>
        <dbReference type="Proteomes" id="UP000651050"/>
    </source>
</evidence>
<dbReference type="RefSeq" id="WP_196986249.1">
    <property type="nucleotide sequence ID" value="NZ_JADWYS010000001.1"/>
</dbReference>
<keyword evidence="2" id="KW-1185">Reference proteome</keyword>
<evidence type="ECO:0000313" key="1">
    <source>
        <dbReference type="EMBL" id="MBG9388382.1"/>
    </source>
</evidence>
<reference evidence="1" key="1">
    <citation type="submission" date="2020-11" db="EMBL/GenBank/DDBJ databases">
        <title>Bacterial whole genome sequence for Caenimonas sp. DR4.4.</title>
        <authorList>
            <person name="Le V."/>
            <person name="Ko S.-R."/>
            <person name="Ahn C.-Y."/>
            <person name="Oh H.-M."/>
        </authorList>
    </citation>
    <scope>NUCLEOTIDE SEQUENCE</scope>
    <source>
        <strain evidence="1">DR4.4</strain>
    </source>
</reference>
<sequence>MQDGAWKKRITSTRPTKCKSMRQIDAYKFSSGLSFLSSGKTKPVRRNAAQVNSMLERLLRETNILHQLEHDCGTPVELNLIVQACISTGDGNDNAERLEVLFCANHGTQQMNGATQMTRYLYGLPISDRFEVIRCTSITENDGTVIYAKDVGLDYFLRLVPFVAATLAEFPDRGVGETFN</sequence>
<dbReference type="EMBL" id="JADWYS010000001">
    <property type="protein sequence ID" value="MBG9388382.1"/>
    <property type="molecule type" value="Genomic_DNA"/>
</dbReference>
<dbReference type="AlphaFoldDB" id="A0A931MGV2"/>
<dbReference type="Proteomes" id="UP000651050">
    <property type="component" value="Unassembled WGS sequence"/>
</dbReference>
<gene>
    <name evidence="1" type="ORF">I5803_10145</name>
</gene>
<comment type="caution">
    <text evidence="1">The sequence shown here is derived from an EMBL/GenBank/DDBJ whole genome shotgun (WGS) entry which is preliminary data.</text>
</comment>
<protein>
    <submittedName>
        <fullName evidence="1">Uncharacterized protein</fullName>
    </submittedName>
</protein>
<name>A0A931MGV2_9BURK</name>